<keyword evidence="13" id="KW-1185">Reference proteome</keyword>
<evidence type="ECO:0000256" key="2">
    <source>
        <dbReference type="ARBA" id="ARBA00010072"/>
    </source>
</evidence>
<comment type="caution">
    <text evidence="12">The sequence shown here is derived from an EMBL/GenBank/DDBJ whole genome shotgun (WGS) entry which is preliminary data.</text>
</comment>
<accession>A0ABM9Y701</accession>
<comment type="similarity">
    <text evidence="2">Belongs to the binding-protein-dependent transport system permease family. HisMQ subfamily.</text>
</comment>
<keyword evidence="4" id="KW-1003">Cell membrane</keyword>
<evidence type="ECO:0000256" key="5">
    <source>
        <dbReference type="ARBA" id="ARBA00022519"/>
    </source>
</evidence>
<evidence type="ECO:0000256" key="7">
    <source>
        <dbReference type="ARBA" id="ARBA00022970"/>
    </source>
</evidence>
<dbReference type="InterPro" id="IPR043429">
    <property type="entry name" value="ArtM/GltK/GlnP/TcyL/YhdX-like"/>
</dbReference>
<dbReference type="InterPro" id="IPR000515">
    <property type="entry name" value="MetI-like"/>
</dbReference>
<dbReference type="PANTHER" id="PTHR30614">
    <property type="entry name" value="MEMBRANE COMPONENT OF AMINO ACID ABC TRANSPORTER"/>
    <property type="match status" value="1"/>
</dbReference>
<keyword evidence="3 10" id="KW-0813">Transport</keyword>
<feature type="transmembrane region" description="Helical" evidence="10">
    <location>
        <begin position="133"/>
        <end position="153"/>
    </location>
</feature>
<dbReference type="Gene3D" id="1.10.3720.10">
    <property type="entry name" value="MetI-like"/>
    <property type="match status" value="2"/>
</dbReference>
<keyword evidence="6 10" id="KW-0812">Transmembrane</keyword>
<dbReference type="NCBIfam" id="TIGR01726">
    <property type="entry name" value="HEQRo_perm_3TM"/>
    <property type="match status" value="1"/>
</dbReference>
<dbReference type="PANTHER" id="PTHR30614:SF37">
    <property type="entry name" value="AMINO-ACID ABC TRANSPORTER PERMEASE PROTEIN YHDX-RELATED"/>
    <property type="match status" value="1"/>
</dbReference>
<dbReference type="InterPro" id="IPR010065">
    <property type="entry name" value="AA_ABC_transptr_permease_3TM"/>
</dbReference>
<evidence type="ECO:0000259" key="11">
    <source>
        <dbReference type="PROSITE" id="PS50928"/>
    </source>
</evidence>
<gene>
    <name evidence="12" type="ORF">ymoll0001_36410</name>
</gene>
<evidence type="ECO:0000256" key="6">
    <source>
        <dbReference type="ARBA" id="ARBA00022692"/>
    </source>
</evidence>
<feature type="transmembrane region" description="Helical" evidence="10">
    <location>
        <begin position="342"/>
        <end position="360"/>
    </location>
</feature>
<evidence type="ECO:0000256" key="4">
    <source>
        <dbReference type="ARBA" id="ARBA00022475"/>
    </source>
</evidence>
<keyword evidence="5" id="KW-0997">Cell inner membrane</keyword>
<comment type="subcellular location">
    <subcellularLocation>
        <location evidence="1">Cell inner membrane</location>
        <topology evidence="1">Multi-pass membrane protein</topology>
    </subcellularLocation>
    <subcellularLocation>
        <location evidence="10">Cell membrane</location>
        <topology evidence="10">Multi-pass membrane protein</topology>
    </subcellularLocation>
</comment>
<reference evidence="12" key="1">
    <citation type="submission" date="2008-12" db="EMBL/GenBank/DDBJ databases">
        <title>Annotation of the Yersinia mollaretii ATCC 43969 genome.</title>
        <authorList>
            <person name="Read T.D."/>
            <person name="Akmal A."/>
            <person name="Bishop-Lilly K."/>
            <person name="Chen P.E."/>
            <person name="Cook C."/>
            <person name="Kiley M.P."/>
            <person name="Lentz S."/>
            <person name="Mateczun A."/>
            <person name="Nagarajan N."/>
            <person name="Nolan N."/>
            <person name="Osborne B.I."/>
            <person name="Pop M."/>
            <person name="Sozhamannan S."/>
            <person name="Stewart A.C."/>
            <person name="Sulakvelidze A."/>
            <person name="Thomason B."/>
            <person name="Willner K."/>
            <person name="Zwick M.E."/>
        </authorList>
    </citation>
    <scope>NUCLEOTIDE SEQUENCE [LARGE SCALE GENOMIC DNA]</scope>
    <source>
        <strain evidence="12">ATCC 43969</strain>
    </source>
</reference>
<feature type="transmembrane region" description="Helical" evidence="10">
    <location>
        <begin position="29"/>
        <end position="47"/>
    </location>
</feature>
<protein>
    <submittedName>
        <fullName evidence="12">L-amino acid ABC transporter permease protein</fullName>
    </submittedName>
</protein>
<evidence type="ECO:0000256" key="8">
    <source>
        <dbReference type="ARBA" id="ARBA00022989"/>
    </source>
</evidence>
<feature type="transmembrane region" description="Helical" evidence="10">
    <location>
        <begin position="185"/>
        <end position="207"/>
    </location>
</feature>
<name>A0ABM9Y701_YERMW</name>
<feature type="transmembrane region" description="Helical" evidence="10">
    <location>
        <begin position="228"/>
        <end position="248"/>
    </location>
</feature>
<evidence type="ECO:0000256" key="9">
    <source>
        <dbReference type="ARBA" id="ARBA00023136"/>
    </source>
</evidence>
<dbReference type="Proteomes" id="UP000003027">
    <property type="component" value="Unassembled WGS sequence"/>
</dbReference>
<dbReference type="SUPFAM" id="SSF161098">
    <property type="entry name" value="MetI-like"/>
    <property type="match status" value="2"/>
</dbReference>
<organism evidence="12 13">
    <name type="scientific">Yersinia mollaretii (strain ATCC 43969 / DSM 18520 / CIP 103324 / CNY 7263 / WAIP 204)</name>
    <dbReference type="NCBI Taxonomy" id="349967"/>
    <lineage>
        <taxon>Bacteria</taxon>
        <taxon>Pseudomonadati</taxon>
        <taxon>Pseudomonadota</taxon>
        <taxon>Gammaproteobacteria</taxon>
        <taxon>Enterobacterales</taxon>
        <taxon>Yersiniaceae</taxon>
        <taxon>Yersinia</taxon>
    </lineage>
</organism>
<dbReference type="EMBL" id="AALD02000037">
    <property type="protein sequence ID" value="EEQ09510.1"/>
    <property type="molecule type" value="Genomic_DNA"/>
</dbReference>
<feature type="transmembrane region" description="Helical" evidence="10">
    <location>
        <begin position="268"/>
        <end position="287"/>
    </location>
</feature>
<evidence type="ECO:0000256" key="3">
    <source>
        <dbReference type="ARBA" id="ARBA00022448"/>
    </source>
</evidence>
<evidence type="ECO:0000313" key="13">
    <source>
        <dbReference type="Proteomes" id="UP000003027"/>
    </source>
</evidence>
<feature type="transmembrane region" description="Helical" evidence="10">
    <location>
        <begin position="99"/>
        <end position="121"/>
    </location>
</feature>
<evidence type="ECO:0000256" key="1">
    <source>
        <dbReference type="ARBA" id="ARBA00004429"/>
    </source>
</evidence>
<keyword evidence="7" id="KW-0029">Amino-acid transport</keyword>
<keyword evidence="8 10" id="KW-1133">Transmembrane helix</keyword>
<evidence type="ECO:0000256" key="10">
    <source>
        <dbReference type="RuleBase" id="RU363032"/>
    </source>
</evidence>
<dbReference type="InterPro" id="IPR035906">
    <property type="entry name" value="MetI-like_sf"/>
</dbReference>
<dbReference type="CDD" id="cd06261">
    <property type="entry name" value="TM_PBP2"/>
    <property type="match status" value="1"/>
</dbReference>
<sequence length="400" mass="44390">MTQTEAHTMSQRPTVKGAFSLTNPAVRAWLYQIIALLILIGCGAYLIHNTITNLSTRGITSGFAFLNNSAGFGIVQHLIDYKQGDTYGRVFFVGLFNTLLVSVLCIFFASILGFFIGLARLSDNWLLRKLSTIYIEIFRNIPPLLQIFFWYFAVLRNLPGPRQSMDAFGVAFLSNRGLYLPSPEWAAGFMPALIAVLLAVAAMFALYRYNHFRQLHTGQFHRTWPIGLLLLIALPALSHFMFGPALHWDIPELRGFNFKGGLVLIPELAALTLALSVYTSTFIAEVIRSGIQSVPYGQHEAARSLALPNTVTLRQVILPQALRVIIPPLTSQYLNIVKNSSLAAAIGYPDMVSLFAGTVLNQTGQAIETIAITMSVYLVISLSISFLMNIYNRRIALVER</sequence>
<proteinExistence type="inferred from homology"/>
<feature type="transmembrane region" description="Helical" evidence="10">
    <location>
        <begin position="366"/>
        <end position="391"/>
    </location>
</feature>
<dbReference type="Pfam" id="PF00528">
    <property type="entry name" value="BPD_transp_1"/>
    <property type="match status" value="1"/>
</dbReference>
<evidence type="ECO:0000313" key="12">
    <source>
        <dbReference type="EMBL" id="EEQ09510.1"/>
    </source>
</evidence>
<keyword evidence="9 10" id="KW-0472">Membrane</keyword>
<feature type="domain" description="ABC transmembrane type-1" evidence="11">
    <location>
        <begin position="95"/>
        <end position="388"/>
    </location>
</feature>
<feature type="transmembrane region" description="Helical" evidence="10">
    <location>
        <begin position="59"/>
        <end position="79"/>
    </location>
</feature>
<dbReference type="PROSITE" id="PS50928">
    <property type="entry name" value="ABC_TM1"/>
    <property type="match status" value="1"/>
</dbReference>